<comment type="caution">
    <text evidence="2">The sequence shown here is derived from an EMBL/GenBank/DDBJ whole genome shotgun (WGS) entry which is preliminary data.</text>
</comment>
<evidence type="ECO:0000313" key="3">
    <source>
        <dbReference type="Proteomes" id="UP000639606"/>
    </source>
</evidence>
<dbReference type="EMBL" id="BMRG01000010">
    <property type="protein sequence ID" value="GGP67830.1"/>
    <property type="molecule type" value="Genomic_DNA"/>
</dbReference>
<proteinExistence type="predicted"/>
<dbReference type="Proteomes" id="UP000639606">
    <property type="component" value="Unassembled WGS sequence"/>
</dbReference>
<organism evidence="2 3">
    <name type="scientific">Saccharothrix coeruleofusca</name>
    <dbReference type="NCBI Taxonomy" id="33919"/>
    <lineage>
        <taxon>Bacteria</taxon>
        <taxon>Bacillati</taxon>
        <taxon>Actinomycetota</taxon>
        <taxon>Actinomycetes</taxon>
        <taxon>Pseudonocardiales</taxon>
        <taxon>Pseudonocardiaceae</taxon>
        <taxon>Saccharothrix</taxon>
    </lineage>
</organism>
<feature type="region of interest" description="Disordered" evidence="1">
    <location>
        <begin position="1"/>
        <end position="27"/>
    </location>
</feature>
<reference evidence="2" key="2">
    <citation type="submission" date="2020-09" db="EMBL/GenBank/DDBJ databases">
        <authorList>
            <person name="Sun Q."/>
            <person name="Ohkuma M."/>
        </authorList>
    </citation>
    <scope>NUCLEOTIDE SEQUENCE</scope>
    <source>
        <strain evidence="2">JCM 3313</strain>
    </source>
</reference>
<evidence type="ECO:0000256" key="1">
    <source>
        <dbReference type="SAM" id="MobiDB-lite"/>
    </source>
</evidence>
<name>A0A918EFY8_9PSEU</name>
<gene>
    <name evidence="2" type="ORF">GCM10010185_45700</name>
</gene>
<keyword evidence="3" id="KW-1185">Reference proteome</keyword>
<protein>
    <submittedName>
        <fullName evidence="2">Uncharacterized protein</fullName>
    </submittedName>
</protein>
<reference evidence="2" key="1">
    <citation type="journal article" date="2014" name="Int. J. Syst. Evol. Microbiol.">
        <title>Complete genome sequence of Corynebacterium casei LMG S-19264T (=DSM 44701T), isolated from a smear-ripened cheese.</title>
        <authorList>
            <consortium name="US DOE Joint Genome Institute (JGI-PGF)"/>
            <person name="Walter F."/>
            <person name="Albersmeier A."/>
            <person name="Kalinowski J."/>
            <person name="Ruckert C."/>
        </authorList>
    </citation>
    <scope>NUCLEOTIDE SEQUENCE</scope>
    <source>
        <strain evidence="2">JCM 3313</strain>
    </source>
</reference>
<accession>A0A918EFY8</accession>
<feature type="compositionally biased region" description="Basic and acidic residues" evidence="1">
    <location>
        <begin position="1"/>
        <end position="13"/>
    </location>
</feature>
<evidence type="ECO:0000313" key="2">
    <source>
        <dbReference type="EMBL" id="GGP67830.1"/>
    </source>
</evidence>
<sequence>MLECERHRVDPCHSGKSSALPPPSSAERRTRALPSWACFVDPGARWAEYPGVLFHLVILFLISRMDAPMWAKGAGFGWITLDVLAGALLINEVPAELPDQIRLGGHIPAGTGTWLGGYTATPIPERAGAATAPSA</sequence>
<dbReference type="AlphaFoldDB" id="A0A918EFY8"/>